<dbReference type="AlphaFoldDB" id="A0A5B1L5K2"/>
<evidence type="ECO:0000313" key="3">
    <source>
        <dbReference type="Proteomes" id="UP000325003"/>
    </source>
</evidence>
<dbReference type="EMBL" id="VUJV01000009">
    <property type="protein sequence ID" value="KAA1415438.1"/>
    <property type="molecule type" value="Genomic_DNA"/>
</dbReference>
<feature type="chain" id="PRO_5039714531" description="DUF3558 domain-containing protein" evidence="1">
    <location>
        <begin position="19"/>
        <end position="194"/>
    </location>
</feature>
<feature type="signal peptide" evidence="1">
    <location>
        <begin position="1"/>
        <end position="18"/>
    </location>
</feature>
<name>A0A5B1L5K2_9ACTN</name>
<proteinExistence type="predicted"/>
<comment type="caution">
    <text evidence="2">The sequence shown here is derived from an EMBL/GenBank/DDBJ whole genome shotgun (WGS) entry which is preliminary data.</text>
</comment>
<evidence type="ECO:0008006" key="4">
    <source>
        <dbReference type="Google" id="ProtNLM"/>
    </source>
</evidence>
<accession>A0A5B1L5K2</accession>
<organism evidence="2 3">
    <name type="scientific">Nocardioides humilatus</name>
    <dbReference type="NCBI Taxonomy" id="2607660"/>
    <lineage>
        <taxon>Bacteria</taxon>
        <taxon>Bacillati</taxon>
        <taxon>Actinomycetota</taxon>
        <taxon>Actinomycetes</taxon>
        <taxon>Propionibacteriales</taxon>
        <taxon>Nocardioidaceae</taxon>
        <taxon>Nocardioides</taxon>
    </lineage>
</organism>
<sequence length="194" mass="20699">MKPVSVLRALALPGLVLAALVVPPAVPSAQAAAPLTPYVPPPFAADCTVHQFAEGEIPDLGALPDDPLCVEYAKRDITLSNGGAVKFLLAEPARFALAGTKCQYWQQDHWSVQLKPGQTPIIRWDGSYWWDLGTGQLGARLTDLRILGRPITIEEGAKYLAKISPALAAYFRQYGQGGDGGSVKLGVPLNPLCV</sequence>
<reference evidence="2 3" key="2">
    <citation type="submission" date="2019-09" db="EMBL/GenBank/DDBJ databases">
        <authorList>
            <person name="Jin C."/>
        </authorList>
    </citation>
    <scope>NUCLEOTIDE SEQUENCE [LARGE SCALE GENOMIC DNA]</scope>
    <source>
        <strain evidence="2 3">BN130099</strain>
    </source>
</reference>
<protein>
    <recommendedName>
        <fullName evidence="4">DUF3558 domain-containing protein</fullName>
    </recommendedName>
</protein>
<evidence type="ECO:0000256" key="1">
    <source>
        <dbReference type="SAM" id="SignalP"/>
    </source>
</evidence>
<gene>
    <name evidence="2" type="ORF">F0U44_20830</name>
</gene>
<keyword evidence="1" id="KW-0732">Signal</keyword>
<evidence type="ECO:0000313" key="2">
    <source>
        <dbReference type="EMBL" id="KAA1415438.1"/>
    </source>
</evidence>
<dbReference type="RefSeq" id="WP_149730312.1">
    <property type="nucleotide sequence ID" value="NZ_VUJV01000009.1"/>
</dbReference>
<dbReference type="Proteomes" id="UP000325003">
    <property type="component" value="Unassembled WGS sequence"/>
</dbReference>
<keyword evidence="3" id="KW-1185">Reference proteome</keyword>
<reference evidence="2 3" key="1">
    <citation type="submission" date="2019-09" db="EMBL/GenBank/DDBJ databases">
        <title>Nocardioides panacisoli sp. nov., isolated from the soil of a ginseng field.</title>
        <authorList>
            <person name="Cho C."/>
        </authorList>
    </citation>
    <scope>NUCLEOTIDE SEQUENCE [LARGE SCALE GENOMIC DNA]</scope>
    <source>
        <strain evidence="2 3">BN130099</strain>
    </source>
</reference>